<comment type="caution">
    <text evidence="3">The sequence shown here is derived from an EMBL/GenBank/DDBJ whole genome shotgun (WGS) entry which is preliminary data.</text>
</comment>
<gene>
    <name evidence="3" type="ORF">J0M35_02940</name>
</gene>
<keyword evidence="1" id="KW-0175">Coiled coil</keyword>
<proteinExistence type="predicted"/>
<sequence>MKNLISFAASLAIFSGVGFSTLACADNMAYATDPVGKMSELTKLLAKHAKELEAVANELDKVSEDLDKVEKLPPKSVSPERFKELEGRFTAAVKRSEDVERKIGTELDQDLVEIKKVKKTLETIAKSRKSKNKSTAQKTDSKLSDAELAECLKDIAELEKSALDLKRVVSEDSEPGQGKEK</sequence>
<feature type="coiled-coil region" evidence="1">
    <location>
        <begin position="38"/>
        <end position="72"/>
    </location>
</feature>
<dbReference type="Proteomes" id="UP000664277">
    <property type="component" value="Unassembled WGS sequence"/>
</dbReference>
<dbReference type="PROSITE" id="PS51257">
    <property type="entry name" value="PROKAR_LIPOPROTEIN"/>
    <property type="match status" value="1"/>
</dbReference>
<dbReference type="EMBL" id="JAFLCK010000003">
    <property type="protein sequence ID" value="MBN8659292.1"/>
    <property type="molecule type" value="Genomic_DNA"/>
</dbReference>
<evidence type="ECO:0000256" key="2">
    <source>
        <dbReference type="SAM" id="SignalP"/>
    </source>
</evidence>
<evidence type="ECO:0000256" key="1">
    <source>
        <dbReference type="SAM" id="Coils"/>
    </source>
</evidence>
<feature type="chain" id="PRO_5035271684" evidence="2">
    <location>
        <begin position="26"/>
        <end position="181"/>
    </location>
</feature>
<name>A0A8J7PDM4_9BACT</name>
<evidence type="ECO:0000313" key="4">
    <source>
        <dbReference type="Proteomes" id="UP000664277"/>
    </source>
</evidence>
<protein>
    <submittedName>
        <fullName evidence="3">Uncharacterized protein</fullName>
    </submittedName>
</protein>
<accession>A0A8J7PDM4</accession>
<keyword evidence="2" id="KW-0732">Signal</keyword>
<dbReference type="AlphaFoldDB" id="A0A8J7PDM4"/>
<feature type="signal peptide" evidence="2">
    <location>
        <begin position="1"/>
        <end position="25"/>
    </location>
</feature>
<organism evidence="3 4">
    <name type="scientific">Candidatus Obscuribacter phosphatis</name>
    <dbReference type="NCBI Taxonomy" id="1906157"/>
    <lineage>
        <taxon>Bacteria</taxon>
        <taxon>Bacillati</taxon>
        <taxon>Candidatus Melainabacteria</taxon>
        <taxon>Candidatus Obscuribacterales</taxon>
        <taxon>Candidatus Obscuribacteraceae</taxon>
        <taxon>Candidatus Obscuribacter</taxon>
    </lineage>
</organism>
<evidence type="ECO:0000313" key="3">
    <source>
        <dbReference type="EMBL" id="MBN8659292.1"/>
    </source>
</evidence>
<reference evidence="3" key="1">
    <citation type="submission" date="2021-02" db="EMBL/GenBank/DDBJ databases">
        <title>Genome-Resolved Metagenomics of a Microbial Community Performing Photosynthetic Biological Nutrient Removal.</title>
        <authorList>
            <person name="Mcdaniel E.A."/>
        </authorList>
    </citation>
    <scope>NUCLEOTIDE SEQUENCE</scope>
    <source>
        <strain evidence="3">UWPOB_OBS1</strain>
    </source>
</reference>